<organism evidence="2 3">
    <name type="scientific">Ottowia oryzae</name>
    <dbReference type="NCBI Taxonomy" id="2109914"/>
    <lineage>
        <taxon>Bacteria</taxon>
        <taxon>Pseudomonadati</taxon>
        <taxon>Pseudomonadota</taxon>
        <taxon>Betaproteobacteria</taxon>
        <taxon>Burkholderiales</taxon>
        <taxon>Comamonadaceae</taxon>
        <taxon>Ottowia</taxon>
    </lineage>
</organism>
<evidence type="ECO:0008006" key="4">
    <source>
        <dbReference type="Google" id="ProtNLM"/>
    </source>
</evidence>
<dbReference type="AlphaFoldDB" id="A0A2S0MB23"/>
<dbReference type="Proteomes" id="UP000239709">
    <property type="component" value="Chromosome"/>
</dbReference>
<evidence type="ECO:0000313" key="3">
    <source>
        <dbReference type="Proteomes" id="UP000239709"/>
    </source>
</evidence>
<dbReference type="RefSeq" id="WP_106701305.1">
    <property type="nucleotide sequence ID" value="NZ_CP027666.1"/>
</dbReference>
<feature type="compositionally biased region" description="Basic and acidic residues" evidence="1">
    <location>
        <begin position="68"/>
        <end position="90"/>
    </location>
</feature>
<gene>
    <name evidence="2" type="ORF">C6570_01165</name>
</gene>
<feature type="compositionally biased region" description="Low complexity" evidence="1">
    <location>
        <begin position="57"/>
        <end position="67"/>
    </location>
</feature>
<evidence type="ECO:0000256" key="1">
    <source>
        <dbReference type="SAM" id="MobiDB-lite"/>
    </source>
</evidence>
<evidence type="ECO:0000313" key="2">
    <source>
        <dbReference type="EMBL" id="AVO33020.1"/>
    </source>
</evidence>
<accession>A0A2S0MB23</accession>
<reference evidence="2 3" key="1">
    <citation type="submission" date="2018-03" db="EMBL/GenBank/DDBJ databases">
        <title>Genome sequencing of Ottowia sp.</title>
        <authorList>
            <person name="Kim S.-J."/>
            <person name="Heo J."/>
            <person name="Kwon S.-W."/>
        </authorList>
    </citation>
    <scope>NUCLEOTIDE SEQUENCE [LARGE SCALE GENOMIC DNA]</scope>
    <source>
        <strain evidence="2 3">KADR8-3</strain>
    </source>
</reference>
<sequence>MTAAAWAVVAKAIAAGVLAGVLALGVTRCQEHYRVQGRTEVQDKWDKAKAEDERLAANARAAKQASARAEEQQKARKAEENARAQHKRDQALAAGNAGVQRSADGLRGDIAGADGHSSARRAAGTCAAADAEAHEAATARALLGSCSDRYRAVAKDAAELAATVNDLQDHVIVVQPEAAALLEEAAP</sequence>
<dbReference type="EMBL" id="CP027666">
    <property type="protein sequence ID" value="AVO33020.1"/>
    <property type="molecule type" value="Genomic_DNA"/>
</dbReference>
<dbReference type="KEGG" id="otk:C6570_01165"/>
<feature type="region of interest" description="Disordered" evidence="1">
    <location>
        <begin position="57"/>
        <end position="112"/>
    </location>
</feature>
<keyword evidence="3" id="KW-1185">Reference proteome</keyword>
<protein>
    <recommendedName>
        <fullName evidence="4">DUF2514 domain-containing protein</fullName>
    </recommendedName>
</protein>
<name>A0A2S0MB23_9BURK</name>
<proteinExistence type="predicted"/>